<name>A0A444VJT0_9FLAO</name>
<dbReference type="Pfam" id="PF12833">
    <property type="entry name" value="HTH_18"/>
    <property type="match status" value="1"/>
</dbReference>
<dbReference type="AlphaFoldDB" id="A0A444VJT0"/>
<accession>A0A444VJT0</accession>
<sequence>MSTKPFRIKSITKIHQLMGLPKPLHPLIGLINLSGLQNNTGINTVIFDLYVISLKRGCDKLLYGQQAYDFDEGLMAFMSPGQVLRGEESDIPFELDGWMLFIHPDFLWNTSLATNIRKYEYFDYSVNEALFLSDKEEIIINGIIENIRNEYHSNIDKFSKQIIISHLENLFSYAERFYNRQFITREKSNHHVLVRLEKLLSDYFNNDDLVMTGLPTVQYLSESLHLSPTYLRSLLKALTGQTTQQHIHNKLMERAKEKLSTTDLSVSEIAYGLGFEHPQSFSKLFKAKTKMSPLGFRATFN</sequence>
<reference evidence="5 6" key="1">
    <citation type="submission" date="2014-04" db="EMBL/GenBank/DDBJ databases">
        <title>Whole genome of Muricauda olearia.</title>
        <authorList>
            <person name="Zhang X.-H."/>
            <person name="Tang K."/>
        </authorList>
    </citation>
    <scope>NUCLEOTIDE SEQUENCE [LARGE SCALE GENOMIC DNA]</scope>
    <source>
        <strain evidence="5 6">Th120</strain>
    </source>
</reference>
<feature type="domain" description="HTH araC/xylS-type" evidence="4">
    <location>
        <begin position="194"/>
        <end position="299"/>
    </location>
</feature>
<keyword evidence="3" id="KW-0804">Transcription</keyword>
<proteinExistence type="predicted"/>
<keyword evidence="6" id="KW-1185">Reference proteome</keyword>
<comment type="caution">
    <text evidence="5">The sequence shown here is derived from an EMBL/GenBank/DDBJ whole genome shotgun (WGS) entry which is preliminary data.</text>
</comment>
<dbReference type="PANTHER" id="PTHR43280">
    <property type="entry name" value="ARAC-FAMILY TRANSCRIPTIONAL REGULATOR"/>
    <property type="match status" value="1"/>
</dbReference>
<dbReference type="InterPro" id="IPR018060">
    <property type="entry name" value="HTH_AraC"/>
</dbReference>
<evidence type="ECO:0000259" key="4">
    <source>
        <dbReference type="PROSITE" id="PS01124"/>
    </source>
</evidence>
<evidence type="ECO:0000256" key="1">
    <source>
        <dbReference type="ARBA" id="ARBA00023015"/>
    </source>
</evidence>
<keyword evidence="2" id="KW-0238">DNA-binding</keyword>
<evidence type="ECO:0000256" key="3">
    <source>
        <dbReference type="ARBA" id="ARBA00023163"/>
    </source>
</evidence>
<dbReference type="GO" id="GO:0043565">
    <property type="term" value="F:sequence-specific DNA binding"/>
    <property type="evidence" value="ECO:0007669"/>
    <property type="project" value="InterPro"/>
</dbReference>
<dbReference type="EMBL" id="JJMP01000007">
    <property type="protein sequence ID" value="RYC51025.1"/>
    <property type="molecule type" value="Genomic_DNA"/>
</dbReference>
<dbReference type="Gene3D" id="1.10.10.60">
    <property type="entry name" value="Homeodomain-like"/>
    <property type="match status" value="1"/>
</dbReference>
<evidence type="ECO:0000313" key="6">
    <source>
        <dbReference type="Proteomes" id="UP000290261"/>
    </source>
</evidence>
<protein>
    <submittedName>
        <fullName evidence="5">AraC family transcriptional regulator</fullName>
    </submittedName>
</protein>
<dbReference type="InterPro" id="IPR009057">
    <property type="entry name" value="Homeodomain-like_sf"/>
</dbReference>
<dbReference type="PROSITE" id="PS01124">
    <property type="entry name" value="HTH_ARAC_FAMILY_2"/>
    <property type="match status" value="1"/>
</dbReference>
<keyword evidence="1" id="KW-0805">Transcription regulation</keyword>
<dbReference type="SUPFAM" id="SSF46689">
    <property type="entry name" value="Homeodomain-like"/>
    <property type="match status" value="1"/>
</dbReference>
<dbReference type="GO" id="GO:0003700">
    <property type="term" value="F:DNA-binding transcription factor activity"/>
    <property type="evidence" value="ECO:0007669"/>
    <property type="project" value="InterPro"/>
</dbReference>
<evidence type="ECO:0000313" key="5">
    <source>
        <dbReference type="EMBL" id="RYC51025.1"/>
    </source>
</evidence>
<dbReference type="PANTHER" id="PTHR43280:SF32">
    <property type="entry name" value="TRANSCRIPTIONAL REGULATORY PROTEIN"/>
    <property type="match status" value="1"/>
</dbReference>
<dbReference type="SMART" id="SM00342">
    <property type="entry name" value="HTH_ARAC"/>
    <property type="match status" value="1"/>
</dbReference>
<organism evidence="5 6">
    <name type="scientific">Flagellimonas olearia</name>
    <dbReference type="NCBI Taxonomy" id="552546"/>
    <lineage>
        <taxon>Bacteria</taxon>
        <taxon>Pseudomonadati</taxon>
        <taxon>Bacteroidota</taxon>
        <taxon>Flavobacteriia</taxon>
        <taxon>Flavobacteriales</taxon>
        <taxon>Flavobacteriaceae</taxon>
        <taxon>Flagellimonas</taxon>
    </lineage>
</organism>
<evidence type="ECO:0000256" key="2">
    <source>
        <dbReference type="ARBA" id="ARBA00023125"/>
    </source>
</evidence>
<gene>
    <name evidence="5" type="ORF">DN53_15415</name>
</gene>
<dbReference type="Proteomes" id="UP000290261">
    <property type="component" value="Unassembled WGS sequence"/>
</dbReference>